<feature type="non-terminal residue" evidence="1">
    <location>
        <position position="1"/>
    </location>
</feature>
<dbReference type="AlphaFoldDB" id="A0A392SJA6"/>
<proteinExistence type="predicted"/>
<sequence>VRVGESGEAWVWRRQLRVWEEEMLGEYQFLLLNISMQAQSSDRWQWQPDPEKGFGYFGCCRRSHLAHSGSFEGFHLSVATLT</sequence>
<keyword evidence="1" id="KW-0547">Nucleotide-binding</keyword>
<keyword evidence="1" id="KW-0067">ATP-binding</keyword>
<protein>
    <submittedName>
        <fullName evidence="1">Helicase-like protein</fullName>
    </submittedName>
</protein>
<keyword evidence="2" id="KW-1185">Reference proteome</keyword>
<evidence type="ECO:0000313" key="1">
    <source>
        <dbReference type="EMBL" id="MCI48729.1"/>
    </source>
</evidence>
<dbReference type="GO" id="GO:0004386">
    <property type="term" value="F:helicase activity"/>
    <property type="evidence" value="ECO:0007669"/>
    <property type="project" value="UniProtKB-KW"/>
</dbReference>
<keyword evidence="1" id="KW-0347">Helicase</keyword>
<evidence type="ECO:0000313" key="2">
    <source>
        <dbReference type="Proteomes" id="UP000265520"/>
    </source>
</evidence>
<organism evidence="1 2">
    <name type="scientific">Trifolium medium</name>
    <dbReference type="NCBI Taxonomy" id="97028"/>
    <lineage>
        <taxon>Eukaryota</taxon>
        <taxon>Viridiplantae</taxon>
        <taxon>Streptophyta</taxon>
        <taxon>Embryophyta</taxon>
        <taxon>Tracheophyta</taxon>
        <taxon>Spermatophyta</taxon>
        <taxon>Magnoliopsida</taxon>
        <taxon>eudicotyledons</taxon>
        <taxon>Gunneridae</taxon>
        <taxon>Pentapetalae</taxon>
        <taxon>rosids</taxon>
        <taxon>fabids</taxon>
        <taxon>Fabales</taxon>
        <taxon>Fabaceae</taxon>
        <taxon>Papilionoideae</taxon>
        <taxon>50 kb inversion clade</taxon>
        <taxon>NPAAA clade</taxon>
        <taxon>Hologalegina</taxon>
        <taxon>IRL clade</taxon>
        <taxon>Trifolieae</taxon>
        <taxon>Trifolium</taxon>
    </lineage>
</organism>
<dbReference type="EMBL" id="LXQA010390752">
    <property type="protein sequence ID" value="MCI48729.1"/>
    <property type="molecule type" value="Genomic_DNA"/>
</dbReference>
<accession>A0A392SJA6</accession>
<comment type="caution">
    <text evidence="1">The sequence shown here is derived from an EMBL/GenBank/DDBJ whole genome shotgun (WGS) entry which is preliminary data.</text>
</comment>
<reference evidence="1 2" key="1">
    <citation type="journal article" date="2018" name="Front. Plant Sci.">
        <title>Red Clover (Trifolium pratense) and Zigzag Clover (T. medium) - A Picture of Genomic Similarities and Differences.</title>
        <authorList>
            <person name="Dluhosova J."/>
            <person name="Istvanek J."/>
            <person name="Nedelnik J."/>
            <person name="Repkova J."/>
        </authorList>
    </citation>
    <scope>NUCLEOTIDE SEQUENCE [LARGE SCALE GENOMIC DNA]</scope>
    <source>
        <strain evidence="2">cv. 10/8</strain>
        <tissue evidence="1">Leaf</tissue>
    </source>
</reference>
<name>A0A392SJA6_9FABA</name>
<dbReference type="Proteomes" id="UP000265520">
    <property type="component" value="Unassembled WGS sequence"/>
</dbReference>
<keyword evidence="1" id="KW-0378">Hydrolase</keyword>